<gene>
    <name evidence="2" type="ORF">CLV43_11768</name>
</gene>
<dbReference type="RefSeq" id="WP_106195083.1">
    <property type="nucleotide sequence ID" value="NZ_PVTF01000017.1"/>
</dbReference>
<proteinExistence type="predicted"/>
<dbReference type="OrthoDB" id="3636810at2"/>
<name>A0A2T0SLL2_9PSEU</name>
<organism evidence="2 3">
    <name type="scientific">Umezawaea tangerina</name>
    <dbReference type="NCBI Taxonomy" id="84725"/>
    <lineage>
        <taxon>Bacteria</taxon>
        <taxon>Bacillati</taxon>
        <taxon>Actinomycetota</taxon>
        <taxon>Actinomycetes</taxon>
        <taxon>Pseudonocardiales</taxon>
        <taxon>Pseudonocardiaceae</taxon>
        <taxon>Umezawaea</taxon>
    </lineage>
</organism>
<feature type="compositionally biased region" description="Pro residues" evidence="1">
    <location>
        <begin position="15"/>
        <end position="25"/>
    </location>
</feature>
<sequence length="207" mass="22355">MFFEPDPDAQHTEPPEPPPIPPWLSPPAEEIGVTVPLQLVVARSDNVVVLLDSVKVYSTGCLLLTEVVTRRGDLSLNDWWELRSSGHTTMINGTSEAGGLPDKVLRFGVRFPDGTKATTVRGVPRGDRDTPPDGTVLSWTPFGGGSRFGGGMHLSHASNGLWLWPLPPAAPLEFAVEWPFGGIDLTIVELDGALVTGAAERSRPYWP</sequence>
<evidence type="ECO:0000256" key="1">
    <source>
        <dbReference type="SAM" id="MobiDB-lite"/>
    </source>
</evidence>
<keyword evidence="3" id="KW-1185">Reference proteome</keyword>
<dbReference type="EMBL" id="PVTF01000017">
    <property type="protein sequence ID" value="PRY34294.1"/>
    <property type="molecule type" value="Genomic_DNA"/>
</dbReference>
<dbReference type="Proteomes" id="UP000239494">
    <property type="component" value="Unassembled WGS sequence"/>
</dbReference>
<feature type="region of interest" description="Disordered" evidence="1">
    <location>
        <begin position="1"/>
        <end position="27"/>
    </location>
</feature>
<comment type="caution">
    <text evidence="2">The sequence shown here is derived from an EMBL/GenBank/DDBJ whole genome shotgun (WGS) entry which is preliminary data.</text>
</comment>
<evidence type="ECO:0000313" key="3">
    <source>
        <dbReference type="Proteomes" id="UP000239494"/>
    </source>
</evidence>
<reference evidence="2 3" key="1">
    <citation type="submission" date="2018-03" db="EMBL/GenBank/DDBJ databases">
        <title>Genomic Encyclopedia of Archaeal and Bacterial Type Strains, Phase II (KMG-II): from individual species to whole genera.</title>
        <authorList>
            <person name="Goeker M."/>
        </authorList>
    </citation>
    <scope>NUCLEOTIDE SEQUENCE [LARGE SCALE GENOMIC DNA]</scope>
    <source>
        <strain evidence="2 3">DSM 44720</strain>
    </source>
</reference>
<accession>A0A2T0SLL2</accession>
<dbReference type="AlphaFoldDB" id="A0A2T0SLL2"/>
<evidence type="ECO:0000313" key="2">
    <source>
        <dbReference type="EMBL" id="PRY34294.1"/>
    </source>
</evidence>
<protein>
    <submittedName>
        <fullName evidence="2">Uncharacterized protein</fullName>
    </submittedName>
</protein>